<keyword evidence="4" id="KW-1185">Reference proteome</keyword>
<dbReference type="SUPFAM" id="SSF54928">
    <property type="entry name" value="RNA-binding domain, RBD"/>
    <property type="match status" value="1"/>
</dbReference>
<dbReference type="WBParaSite" id="PSU_v2.g21410.t1">
    <property type="protein sequence ID" value="PSU_v2.g21410.t1"/>
    <property type="gene ID" value="PSU_v2.g21410"/>
</dbReference>
<accession>A0A914YM49</accession>
<dbReference type="AlphaFoldDB" id="A0A914YM49"/>
<dbReference type="PANTHER" id="PTHR11176">
    <property type="entry name" value="BOULE-RELATED"/>
    <property type="match status" value="1"/>
</dbReference>
<dbReference type="InterPro" id="IPR000504">
    <property type="entry name" value="RRM_dom"/>
</dbReference>
<evidence type="ECO:0000259" key="3">
    <source>
        <dbReference type="PROSITE" id="PS50102"/>
    </source>
</evidence>
<organism evidence="4 5">
    <name type="scientific">Panagrolaimus superbus</name>
    <dbReference type="NCBI Taxonomy" id="310955"/>
    <lineage>
        <taxon>Eukaryota</taxon>
        <taxon>Metazoa</taxon>
        <taxon>Ecdysozoa</taxon>
        <taxon>Nematoda</taxon>
        <taxon>Chromadorea</taxon>
        <taxon>Rhabditida</taxon>
        <taxon>Tylenchina</taxon>
        <taxon>Panagrolaimomorpha</taxon>
        <taxon>Panagrolaimoidea</taxon>
        <taxon>Panagrolaimidae</taxon>
        <taxon>Panagrolaimus</taxon>
    </lineage>
</organism>
<keyword evidence="1 2" id="KW-0694">RNA-binding</keyword>
<dbReference type="InterPro" id="IPR035979">
    <property type="entry name" value="RBD_domain_sf"/>
</dbReference>
<dbReference type="PANTHER" id="PTHR11176:SF61">
    <property type="entry name" value="SRA STEM-LOOP INTERACTING RNA BINDING PROTEIN"/>
    <property type="match status" value="1"/>
</dbReference>
<dbReference type="Gene3D" id="3.30.70.330">
    <property type="match status" value="1"/>
</dbReference>
<dbReference type="PROSITE" id="PS50102">
    <property type="entry name" value="RRM"/>
    <property type="match status" value="1"/>
</dbReference>
<proteinExistence type="predicted"/>
<reference evidence="5" key="1">
    <citation type="submission" date="2022-11" db="UniProtKB">
        <authorList>
            <consortium name="WormBaseParasite"/>
        </authorList>
    </citation>
    <scope>IDENTIFICATION</scope>
</reference>
<dbReference type="Pfam" id="PF00076">
    <property type="entry name" value="RRM_1"/>
    <property type="match status" value="1"/>
</dbReference>
<evidence type="ECO:0000313" key="4">
    <source>
        <dbReference type="Proteomes" id="UP000887577"/>
    </source>
</evidence>
<feature type="domain" description="RRM" evidence="3">
    <location>
        <begin position="22"/>
        <end position="105"/>
    </location>
</feature>
<dbReference type="Proteomes" id="UP000887577">
    <property type="component" value="Unplaced"/>
</dbReference>
<dbReference type="InterPro" id="IPR012677">
    <property type="entry name" value="Nucleotide-bd_a/b_plait_sf"/>
</dbReference>
<name>A0A914YM49_9BILA</name>
<sequence>MRLTIVRFLRQATTGYVSNRENSIMVKNLSWLSSPMEVKEFFSKYGQVKHVFLPFDEKQGIYCGYGFVEFENQSSVQDAFADDYHRPQLDGNYLKIAKRHIKKEE</sequence>
<dbReference type="SMART" id="SM00360">
    <property type="entry name" value="RRM"/>
    <property type="match status" value="1"/>
</dbReference>
<dbReference type="GO" id="GO:0003723">
    <property type="term" value="F:RNA binding"/>
    <property type="evidence" value="ECO:0007669"/>
    <property type="project" value="UniProtKB-UniRule"/>
</dbReference>
<evidence type="ECO:0000256" key="2">
    <source>
        <dbReference type="PROSITE-ProRule" id="PRU00176"/>
    </source>
</evidence>
<evidence type="ECO:0000256" key="1">
    <source>
        <dbReference type="ARBA" id="ARBA00022884"/>
    </source>
</evidence>
<evidence type="ECO:0000313" key="5">
    <source>
        <dbReference type="WBParaSite" id="PSU_v2.g21410.t1"/>
    </source>
</evidence>
<protein>
    <submittedName>
        <fullName evidence="5">RRM domain-containing protein</fullName>
    </submittedName>
</protein>